<keyword evidence="2" id="KW-1185">Reference proteome</keyword>
<dbReference type="AlphaFoldDB" id="A0A120F9X2"/>
<protein>
    <submittedName>
        <fullName evidence="1">Phosphoglycolate phosphatase, HAD superfamily</fullName>
    </submittedName>
</protein>
<proteinExistence type="predicted"/>
<dbReference type="EMBL" id="LT607752">
    <property type="protein sequence ID" value="SCG47218.1"/>
    <property type="molecule type" value="Genomic_DNA"/>
</dbReference>
<gene>
    <name evidence="1" type="ORF">GA0070623_1446</name>
</gene>
<sequence>MTPARCHLRLVAVDCDGVLLDDTYLAVIERFVLRHGGRYDERAERDIVGLRDTVVADRVARLCGLDQPVEATLSALWSERQRYLQEYPIRMADHVVAFLTGLRTLGVRVVCYGGRTREHTFDRYLGHLAGLFDAEHPYVSVNEHRPGVAWVVRDVVGCGFDEAVFVDDVSRVAWAARRLGCGFIGLPGSAAHRRQRRFMVEAGVRHIVDSLDQITPALLARIDEELVGSCHWRTA</sequence>
<dbReference type="Gene3D" id="3.40.50.1000">
    <property type="entry name" value="HAD superfamily/HAD-like"/>
    <property type="match status" value="1"/>
</dbReference>
<dbReference type="SUPFAM" id="SSF56784">
    <property type="entry name" value="HAD-like"/>
    <property type="match status" value="1"/>
</dbReference>
<dbReference type="OrthoDB" id="330583at2"/>
<evidence type="ECO:0000313" key="1">
    <source>
        <dbReference type="EMBL" id="SCG47218.1"/>
    </source>
</evidence>
<dbReference type="InterPro" id="IPR023214">
    <property type="entry name" value="HAD_sf"/>
</dbReference>
<dbReference type="RefSeq" id="WP_067302417.1">
    <property type="nucleotide sequence ID" value="NZ_LRMV01000009.1"/>
</dbReference>
<accession>A0A120F9X2</accession>
<dbReference type="Proteomes" id="UP000198226">
    <property type="component" value="Chromosome I"/>
</dbReference>
<organism evidence="1 2">
    <name type="scientific">Micromonospora rifamycinica</name>
    <dbReference type="NCBI Taxonomy" id="291594"/>
    <lineage>
        <taxon>Bacteria</taxon>
        <taxon>Bacillati</taxon>
        <taxon>Actinomycetota</taxon>
        <taxon>Actinomycetes</taxon>
        <taxon>Micromonosporales</taxon>
        <taxon>Micromonosporaceae</taxon>
        <taxon>Micromonospora</taxon>
    </lineage>
</organism>
<dbReference type="InterPro" id="IPR036412">
    <property type="entry name" value="HAD-like_sf"/>
</dbReference>
<evidence type="ECO:0000313" key="2">
    <source>
        <dbReference type="Proteomes" id="UP000198226"/>
    </source>
</evidence>
<reference evidence="2" key="1">
    <citation type="submission" date="2016-06" db="EMBL/GenBank/DDBJ databases">
        <authorList>
            <person name="Varghese N."/>
            <person name="Submissions Spin"/>
        </authorList>
    </citation>
    <scope>NUCLEOTIDE SEQUENCE [LARGE SCALE GENOMIC DNA]</scope>
    <source>
        <strain evidence="2">DSM 44983</strain>
    </source>
</reference>
<name>A0A120F9X2_9ACTN</name>